<protein>
    <submittedName>
        <fullName evidence="3">Uncharacterized protein</fullName>
    </submittedName>
</protein>
<dbReference type="Proteomes" id="UP000002012">
    <property type="component" value="Chromosome"/>
</dbReference>
<feature type="signal peptide" evidence="2">
    <location>
        <begin position="1"/>
        <end position="24"/>
    </location>
</feature>
<dbReference type="RefSeq" id="WP_013009893.1">
    <property type="nucleotide sequence ID" value="NC_013943.1"/>
</dbReference>
<evidence type="ECO:0000313" key="3">
    <source>
        <dbReference type="EMBL" id="ADD67349.1"/>
    </source>
</evidence>
<organism evidence="3 4">
    <name type="scientific">Denitrovibrio acetiphilus (strain DSM 12809 / NBRC 114555 / N2460)</name>
    <dbReference type="NCBI Taxonomy" id="522772"/>
    <lineage>
        <taxon>Bacteria</taxon>
        <taxon>Pseudomonadati</taxon>
        <taxon>Deferribacterota</taxon>
        <taxon>Deferribacteres</taxon>
        <taxon>Deferribacterales</taxon>
        <taxon>Geovibrionaceae</taxon>
        <taxon>Denitrovibrio</taxon>
    </lineage>
</organism>
<dbReference type="HOGENOM" id="CLU_2315654_0_0_0"/>
<reference evidence="3 4" key="1">
    <citation type="journal article" date="2010" name="Stand. Genomic Sci.">
        <title>Complete genome sequence of Denitrovibrio acetiphilus type strain (N2460).</title>
        <authorList>
            <person name="Kiss H."/>
            <person name="Lang E."/>
            <person name="Lapidus A."/>
            <person name="Copeland A."/>
            <person name="Nolan M."/>
            <person name="Glavina Del Rio T."/>
            <person name="Chen F."/>
            <person name="Lucas S."/>
            <person name="Tice H."/>
            <person name="Cheng J.F."/>
            <person name="Han C."/>
            <person name="Goodwin L."/>
            <person name="Pitluck S."/>
            <person name="Liolios K."/>
            <person name="Pati A."/>
            <person name="Ivanova N."/>
            <person name="Mavromatis K."/>
            <person name="Chen A."/>
            <person name="Palaniappan K."/>
            <person name="Land M."/>
            <person name="Hauser L."/>
            <person name="Chang Y.J."/>
            <person name="Jeffries C.D."/>
            <person name="Detter J.C."/>
            <person name="Brettin T."/>
            <person name="Spring S."/>
            <person name="Rohde M."/>
            <person name="Goker M."/>
            <person name="Woyke T."/>
            <person name="Bristow J."/>
            <person name="Eisen J.A."/>
            <person name="Markowitz V."/>
            <person name="Hugenholtz P."/>
            <person name="Kyrpides N.C."/>
            <person name="Klenk H.P."/>
        </authorList>
    </citation>
    <scope>NUCLEOTIDE SEQUENCE [LARGE SCALE GENOMIC DNA]</scope>
    <source>
        <strain evidence="4">DSM 12809 / NBRC 114555 / N2460</strain>
    </source>
</reference>
<dbReference type="InParanoid" id="D4H438"/>
<feature type="chain" id="PRO_5003057982" evidence="2">
    <location>
        <begin position="25"/>
        <end position="99"/>
    </location>
</feature>
<dbReference type="EMBL" id="CP001968">
    <property type="protein sequence ID" value="ADD67349.1"/>
    <property type="molecule type" value="Genomic_DNA"/>
</dbReference>
<sequence length="99" mass="10210" precursor="true">MKRKHILTFAAFAAAIFCTSMAQAATTPTTGDLAYSWYDIAMNKVIGGPIGYTIGAGGVGYGIVTGMISSNLRTPIIATSLSAAWLGLNAIVSTMGAIY</sequence>
<name>D4H438_DENA2</name>
<dbReference type="STRING" id="522772.Dacet_0551"/>
<feature type="transmembrane region" description="Helical" evidence="1">
    <location>
        <begin position="40"/>
        <end position="64"/>
    </location>
</feature>
<dbReference type="KEGG" id="dap:Dacet_0551"/>
<dbReference type="AlphaFoldDB" id="D4H438"/>
<keyword evidence="1" id="KW-0812">Transmembrane</keyword>
<feature type="transmembrane region" description="Helical" evidence="1">
    <location>
        <begin position="76"/>
        <end position="98"/>
    </location>
</feature>
<gene>
    <name evidence="3" type="ordered locus">Dacet_0551</name>
</gene>
<keyword evidence="2" id="KW-0732">Signal</keyword>
<evidence type="ECO:0000313" key="4">
    <source>
        <dbReference type="Proteomes" id="UP000002012"/>
    </source>
</evidence>
<keyword evidence="4" id="KW-1185">Reference proteome</keyword>
<evidence type="ECO:0000256" key="1">
    <source>
        <dbReference type="SAM" id="Phobius"/>
    </source>
</evidence>
<accession>D4H438</accession>
<keyword evidence="1" id="KW-1133">Transmembrane helix</keyword>
<evidence type="ECO:0000256" key="2">
    <source>
        <dbReference type="SAM" id="SignalP"/>
    </source>
</evidence>
<proteinExistence type="predicted"/>
<dbReference type="PaxDb" id="522772-Dacet_0551"/>
<keyword evidence="1" id="KW-0472">Membrane</keyword>